<protein>
    <submittedName>
        <fullName evidence="1">Uncharacterized protein</fullName>
    </submittedName>
</protein>
<evidence type="ECO:0000313" key="2">
    <source>
        <dbReference type="Proteomes" id="UP000322110"/>
    </source>
</evidence>
<dbReference type="AlphaFoldDB" id="A0A5B2TCH4"/>
<comment type="caution">
    <text evidence="1">The sequence shown here is derived from an EMBL/GenBank/DDBJ whole genome shotgun (WGS) entry which is preliminary data.</text>
</comment>
<gene>
    <name evidence="1" type="ORF">F0Q34_19565</name>
</gene>
<sequence length="86" mass="9613">MLRTHITIDGEPNEEIDYSAFQPSLAETSSKIQPSRRNRASCAFRSASSFSITFILPLAEFALAPAPTRQRGGWNCCPAGQRQIRW</sequence>
<dbReference type="RefSeq" id="WP_149814006.1">
    <property type="nucleotide sequence ID" value="NZ_VUKA01000022.1"/>
</dbReference>
<organism evidence="1 2">
    <name type="scientific">Teichococcus oryzae</name>
    <dbReference type="NCBI Taxonomy" id="1608942"/>
    <lineage>
        <taxon>Bacteria</taxon>
        <taxon>Pseudomonadati</taxon>
        <taxon>Pseudomonadota</taxon>
        <taxon>Alphaproteobacteria</taxon>
        <taxon>Acetobacterales</taxon>
        <taxon>Roseomonadaceae</taxon>
        <taxon>Roseomonas</taxon>
    </lineage>
</organism>
<proteinExistence type="predicted"/>
<dbReference type="Proteomes" id="UP000322110">
    <property type="component" value="Unassembled WGS sequence"/>
</dbReference>
<name>A0A5B2TCH4_9PROT</name>
<reference evidence="1 2" key="1">
    <citation type="journal article" date="2015" name="Int. J. Syst. Evol. Microbiol.">
        <title>Roseomonas oryzae sp. nov., isolated from paddy rhizosphere soil.</title>
        <authorList>
            <person name="Ramaprasad E.V."/>
            <person name="Sasikala Ch."/>
            <person name="Ramana Ch.V."/>
        </authorList>
    </citation>
    <scope>NUCLEOTIDE SEQUENCE [LARGE SCALE GENOMIC DNA]</scope>
    <source>
        <strain evidence="1 2">KCTC 42542</strain>
    </source>
</reference>
<dbReference type="EMBL" id="VUKA01000022">
    <property type="protein sequence ID" value="KAA2211548.1"/>
    <property type="molecule type" value="Genomic_DNA"/>
</dbReference>
<accession>A0A5B2TCH4</accession>
<evidence type="ECO:0000313" key="1">
    <source>
        <dbReference type="EMBL" id="KAA2211548.1"/>
    </source>
</evidence>
<keyword evidence="2" id="KW-1185">Reference proteome</keyword>